<name>A0A942U3A7_9BACI</name>
<keyword evidence="3" id="KW-1185">Reference proteome</keyword>
<comment type="caution">
    <text evidence="2">The sequence shown here is derived from an EMBL/GenBank/DDBJ whole genome shotgun (WGS) entry which is preliminary data.</text>
</comment>
<reference evidence="2" key="1">
    <citation type="submission" date="2021-05" db="EMBL/GenBank/DDBJ databases">
        <title>Novel Bacillus species.</title>
        <authorList>
            <person name="Liu G."/>
        </authorList>
    </citation>
    <scope>NUCLEOTIDE SEQUENCE</scope>
    <source>
        <strain evidence="2">FJAT-49825</strain>
    </source>
</reference>
<dbReference type="AlphaFoldDB" id="A0A942U3A7"/>
<gene>
    <name evidence="2" type="ORF">KHA99_08340</name>
</gene>
<feature type="domain" description="Shedu protein SduA C-terminal" evidence="1">
    <location>
        <begin position="223"/>
        <end position="388"/>
    </location>
</feature>
<sequence>MSFQFSKNTIIYNGETVYEFEYYSSDQAPNGEHGYNIYNLTEEITEQTETTETEEGTNVEATEKTTKIIINEKLYNSLRKAAFTQIPDKTLFYYPTEYDKDNNWDNIKGYYVGKNTHGDNVFAIDLLLNNSIPGFNINRLEQEIVKFSTERNIEVRISSDPFIQNQLTAKLTWKISNLDFNSFFDDAHRLAINFIEKFRCYLVGLEGFLEVIEFWENNYSNPKEEDWQELFGTKFPWILSQCFGIPNVIYGEQCYTGGQTFERSGAKYPDFILNSILTNNLAIVEIKTPMTTLMTKTNHHNVFATSAEFSSAIAQILSYKDEVLKSYSDLLRRQIEAGAGRPDLLHLYNPRCLLVIGNTNSLDGAKNRSFEIFRNELKSIDIVTYDELFERIRSYMSIVAKKLLHI</sequence>
<dbReference type="EMBL" id="JAGYPF010000002">
    <property type="protein sequence ID" value="MBS4212450.1"/>
    <property type="molecule type" value="Genomic_DNA"/>
</dbReference>
<accession>A0A942U3A7</accession>
<dbReference type="Proteomes" id="UP000679749">
    <property type="component" value="Unassembled WGS sequence"/>
</dbReference>
<organism evidence="2 3">
    <name type="scientific">Neobacillus rhizophilus</name>
    <dbReference type="NCBI Taxonomy" id="2833579"/>
    <lineage>
        <taxon>Bacteria</taxon>
        <taxon>Bacillati</taxon>
        <taxon>Bacillota</taxon>
        <taxon>Bacilli</taxon>
        <taxon>Bacillales</taxon>
        <taxon>Bacillaceae</taxon>
        <taxon>Neobacillus</taxon>
    </lineage>
</organism>
<proteinExistence type="predicted"/>
<dbReference type="InterPro" id="IPR025359">
    <property type="entry name" value="SduA_C"/>
</dbReference>
<evidence type="ECO:0000313" key="2">
    <source>
        <dbReference type="EMBL" id="MBS4212450.1"/>
    </source>
</evidence>
<dbReference type="RefSeq" id="WP_213117006.1">
    <property type="nucleotide sequence ID" value="NZ_JAGYPF010000002.1"/>
</dbReference>
<evidence type="ECO:0000259" key="1">
    <source>
        <dbReference type="Pfam" id="PF14082"/>
    </source>
</evidence>
<dbReference type="Pfam" id="PF14082">
    <property type="entry name" value="SduA_C"/>
    <property type="match status" value="1"/>
</dbReference>
<evidence type="ECO:0000313" key="3">
    <source>
        <dbReference type="Proteomes" id="UP000679749"/>
    </source>
</evidence>
<protein>
    <submittedName>
        <fullName evidence="2">DUF4263 domain-containing protein</fullName>
    </submittedName>
</protein>